<dbReference type="EMBL" id="AM293858">
    <property type="protein sequence ID" value="CAL25370.1"/>
    <property type="molecule type" value="Genomic_DNA"/>
</dbReference>
<name>A0A9P1JDN9_VIBVL</name>
<dbReference type="RefSeq" id="WP_011988303.1">
    <property type="nucleotide sequence ID" value="NC_009701.1"/>
</dbReference>
<reference evidence="1" key="1">
    <citation type="journal article" date="2008" name="J. Bacteriol.">
        <title>A common virulence plasmid in biotype 2 Vibrio vulnificus and its dissemination aided by a conjugal plasmid.</title>
        <authorList>
            <person name="Lee C.T."/>
            <person name="Amaro C."/>
            <person name="Wu K.M."/>
            <person name="Valiente E."/>
            <person name="Chang Y.F."/>
            <person name="Tsai S.F."/>
            <person name="Chang C.H."/>
            <person name="Hor L.I."/>
        </authorList>
    </citation>
    <scope>NUCLEOTIDE SEQUENCE</scope>
    <source>
        <strain evidence="1">CECT4999</strain>
    </source>
</reference>
<proteinExistence type="predicted"/>
<evidence type="ECO:0000313" key="1">
    <source>
        <dbReference type="EMBL" id="CAL25370.1"/>
    </source>
</evidence>
<organism evidence="1">
    <name type="scientific">Vibrio vulnificus</name>
    <dbReference type="NCBI Taxonomy" id="672"/>
    <lineage>
        <taxon>Bacteria</taxon>
        <taxon>Pseudomonadati</taxon>
        <taxon>Pseudomonadota</taxon>
        <taxon>Gammaproteobacteria</taxon>
        <taxon>Vibrionales</taxon>
        <taxon>Vibrionaceae</taxon>
        <taxon>Vibrio</taxon>
    </lineage>
</organism>
<dbReference type="AlphaFoldDB" id="A0A9P1JDN9"/>
<gene>
    <name evidence="1" type="primary">vep08</name>
</gene>
<accession>A0A9P1JDN9</accession>
<protein>
    <submittedName>
        <fullName evidence="1">Uncharacterized protein</fullName>
    </submittedName>
</protein>
<sequence>MKKVKLGFYAVKFGSVALCHGASLVVTHDKSTLRELAPVNKGHVYQTVYLHHVLDGLALGAEYDFDTPAFNVLKEHIELNEFTYHVLDEVEPTFHRVKLADEAS</sequence>